<evidence type="ECO:0000313" key="3">
    <source>
        <dbReference type="WBParaSite" id="GPLIN_001418900"/>
    </source>
</evidence>
<sequence length="133" mass="14155">DSGIFYYEVNILKLERNAHVSIGLITTQPRSCGYQSNGILYGPTAMSSGSIGYVKASSAEPFGVGDVIGCGVDLATRQLIYTKNGARLDTADLFVPSAADLLPIVAFCCSDGKIEATDGKIEANFGPNFKYKF</sequence>
<dbReference type="CDD" id="cd12885">
    <property type="entry name" value="SPRY_RanBP_like"/>
    <property type="match status" value="1"/>
</dbReference>
<protein>
    <submittedName>
        <fullName evidence="3">B30.2/SPRY domain-containing protein</fullName>
    </submittedName>
</protein>
<dbReference type="WBParaSite" id="GPLIN_001418900">
    <property type="protein sequence ID" value="GPLIN_001418900"/>
    <property type="gene ID" value="GPLIN_001418900"/>
</dbReference>
<dbReference type="SMART" id="SM00449">
    <property type="entry name" value="SPRY"/>
    <property type="match status" value="1"/>
</dbReference>
<dbReference type="InterPro" id="IPR013320">
    <property type="entry name" value="ConA-like_dom_sf"/>
</dbReference>
<proteinExistence type="predicted"/>
<feature type="domain" description="B30.2/SPRY" evidence="1">
    <location>
        <begin position="1"/>
        <end position="123"/>
    </location>
</feature>
<dbReference type="InterPro" id="IPR001870">
    <property type="entry name" value="B30.2/SPRY"/>
</dbReference>
<dbReference type="InterPro" id="IPR043136">
    <property type="entry name" value="B30.2/SPRY_sf"/>
</dbReference>
<dbReference type="AlphaFoldDB" id="A0A183CMT3"/>
<keyword evidence="2" id="KW-1185">Reference proteome</keyword>
<dbReference type="InterPro" id="IPR044736">
    <property type="entry name" value="Gid1/RanBPM/SPLA_SPRY"/>
</dbReference>
<evidence type="ECO:0000313" key="2">
    <source>
        <dbReference type="Proteomes" id="UP000050741"/>
    </source>
</evidence>
<dbReference type="SUPFAM" id="SSF49899">
    <property type="entry name" value="Concanavalin A-like lectins/glucanases"/>
    <property type="match status" value="1"/>
</dbReference>
<dbReference type="InterPro" id="IPR003877">
    <property type="entry name" value="SPRY_dom"/>
</dbReference>
<name>A0A183CMT3_GLOPA</name>
<dbReference type="Pfam" id="PF00622">
    <property type="entry name" value="SPRY"/>
    <property type="match status" value="1"/>
</dbReference>
<accession>A0A183CMT3</accession>
<evidence type="ECO:0000259" key="1">
    <source>
        <dbReference type="PROSITE" id="PS50188"/>
    </source>
</evidence>
<dbReference type="Proteomes" id="UP000050741">
    <property type="component" value="Unassembled WGS sequence"/>
</dbReference>
<reference evidence="3" key="2">
    <citation type="submission" date="2016-06" db="UniProtKB">
        <authorList>
            <consortium name="WormBaseParasite"/>
        </authorList>
    </citation>
    <scope>IDENTIFICATION</scope>
</reference>
<dbReference type="PROSITE" id="PS50188">
    <property type="entry name" value="B302_SPRY"/>
    <property type="match status" value="1"/>
</dbReference>
<reference evidence="2" key="1">
    <citation type="submission" date="2014-05" db="EMBL/GenBank/DDBJ databases">
        <title>The genome and life-stage specific transcriptomes of Globodera pallida elucidate key aspects of plant parasitism by a cyst nematode.</title>
        <authorList>
            <person name="Cotton J.A."/>
            <person name="Lilley C.J."/>
            <person name="Jones L.M."/>
            <person name="Kikuchi T."/>
            <person name="Reid A.J."/>
            <person name="Thorpe P."/>
            <person name="Tsai I.J."/>
            <person name="Beasley H."/>
            <person name="Blok V."/>
            <person name="Cock P.J.A."/>
            <person name="Van den Akker S.E."/>
            <person name="Holroyd N."/>
            <person name="Hunt M."/>
            <person name="Mantelin S."/>
            <person name="Naghra H."/>
            <person name="Pain A."/>
            <person name="Palomares-Rius J.E."/>
            <person name="Zarowiecki M."/>
            <person name="Berriman M."/>
            <person name="Jones J.T."/>
            <person name="Urwin P.E."/>
        </authorList>
    </citation>
    <scope>NUCLEOTIDE SEQUENCE [LARGE SCALE GENOMIC DNA]</scope>
    <source>
        <strain evidence="2">Lindley</strain>
    </source>
</reference>
<dbReference type="Gene3D" id="2.60.120.920">
    <property type="match status" value="1"/>
</dbReference>
<organism evidence="2 3">
    <name type="scientific">Globodera pallida</name>
    <name type="common">Potato cyst nematode worm</name>
    <name type="synonym">Heterodera pallida</name>
    <dbReference type="NCBI Taxonomy" id="36090"/>
    <lineage>
        <taxon>Eukaryota</taxon>
        <taxon>Metazoa</taxon>
        <taxon>Ecdysozoa</taxon>
        <taxon>Nematoda</taxon>
        <taxon>Chromadorea</taxon>
        <taxon>Rhabditida</taxon>
        <taxon>Tylenchina</taxon>
        <taxon>Tylenchomorpha</taxon>
        <taxon>Tylenchoidea</taxon>
        <taxon>Heteroderidae</taxon>
        <taxon>Heteroderinae</taxon>
        <taxon>Globodera</taxon>
    </lineage>
</organism>